<reference evidence="1 2" key="1">
    <citation type="journal article" date="2007" name="Nature">
        <title>Evolution of genes and genomes on the Drosophila phylogeny.</title>
        <authorList>
            <consortium name="Drosophila 12 Genomes Consortium"/>
            <person name="Clark A.G."/>
            <person name="Eisen M.B."/>
            <person name="Smith D.R."/>
            <person name="Bergman C.M."/>
            <person name="Oliver B."/>
            <person name="Markow T.A."/>
            <person name="Kaufman T.C."/>
            <person name="Kellis M."/>
            <person name="Gelbart W."/>
            <person name="Iyer V.N."/>
            <person name="Pollard D.A."/>
            <person name="Sackton T.B."/>
            <person name="Larracuente A.M."/>
            <person name="Singh N.D."/>
            <person name="Abad J.P."/>
            <person name="Abt D.N."/>
            <person name="Adryan B."/>
            <person name="Aguade M."/>
            <person name="Akashi H."/>
            <person name="Anderson W.W."/>
            <person name="Aquadro C.F."/>
            <person name="Ardell D.H."/>
            <person name="Arguello R."/>
            <person name="Artieri C.G."/>
            <person name="Barbash D.A."/>
            <person name="Barker D."/>
            <person name="Barsanti P."/>
            <person name="Batterham P."/>
            <person name="Batzoglou S."/>
            <person name="Begun D."/>
            <person name="Bhutkar A."/>
            <person name="Blanco E."/>
            <person name="Bosak S.A."/>
            <person name="Bradley R.K."/>
            <person name="Brand A.D."/>
            <person name="Brent M.R."/>
            <person name="Brooks A.N."/>
            <person name="Brown R.H."/>
            <person name="Butlin R.K."/>
            <person name="Caggese C."/>
            <person name="Calvi B.R."/>
            <person name="Bernardo de Carvalho A."/>
            <person name="Caspi A."/>
            <person name="Castrezana S."/>
            <person name="Celniker S.E."/>
            <person name="Chang J.L."/>
            <person name="Chapple C."/>
            <person name="Chatterji S."/>
            <person name="Chinwalla A."/>
            <person name="Civetta A."/>
            <person name="Clifton S.W."/>
            <person name="Comeron J.M."/>
            <person name="Costello J.C."/>
            <person name="Coyne J.A."/>
            <person name="Daub J."/>
            <person name="David R.G."/>
            <person name="Delcher A.L."/>
            <person name="Delehaunty K."/>
            <person name="Do C.B."/>
            <person name="Ebling H."/>
            <person name="Edwards K."/>
            <person name="Eickbush T."/>
            <person name="Evans J.D."/>
            <person name="Filipski A."/>
            <person name="Findeiss S."/>
            <person name="Freyhult E."/>
            <person name="Fulton L."/>
            <person name="Fulton R."/>
            <person name="Garcia A.C."/>
            <person name="Gardiner A."/>
            <person name="Garfield D.A."/>
            <person name="Garvin B.E."/>
            <person name="Gibson G."/>
            <person name="Gilbert D."/>
            <person name="Gnerre S."/>
            <person name="Godfrey J."/>
            <person name="Good R."/>
            <person name="Gotea V."/>
            <person name="Gravely B."/>
            <person name="Greenberg A.J."/>
            <person name="Griffiths-Jones S."/>
            <person name="Gross S."/>
            <person name="Guigo R."/>
            <person name="Gustafson E.A."/>
            <person name="Haerty W."/>
            <person name="Hahn M.W."/>
            <person name="Halligan D.L."/>
            <person name="Halpern A.L."/>
            <person name="Halter G.M."/>
            <person name="Han M.V."/>
            <person name="Heger A."/>
            <person name="Hillier L."/>
            <person name="Hinrichs A.S."/>
            <person name="Holmes I."/>
            <person name="Hoskins R.A."/>
            <person name="Hubisz M.J."/>
            <person name="Hultmark D."/>
            <person name="Huntley M.A."/>
            <person name="Jaffe D.B."/>
            <person name="Jagadeeshan S."/>
            <person name="Jeck W.R."/>
            <person name="Johnson J."/>
            <person name="Jones C.D."/>
            <person name="Jordan W.C."/>
            <person name="Karpen G.H."/>
            <person name="Kataoka E."/>
            <person name="Keightley P.D."/>
            <person name="Kheradpour P."/>
            <person name="Kirkness E.F."/>
            <person name="Koerich L.B."/>
            <person name="Kristiansen K."/>
            <person name="Kudrna D."/>
            <person name="Kulathinal R.J."/>
            <person name="Kumar S."/>
            <person name="Kwok R."/>
            <person name="Lander E."/>
            <person name="Langley C.H."/>
            <person name="Lapoint R."/>
            <person name="Lazzaro B.P."/>
            <person name="Lee S.J."/>
            <person name="Levesque L."/>
            <person name="Li R."/>
            <person name="Lin C.F."/>
            <person name="Lin M.F."/>
            <person name="Lindblad-Toh K."/>
            <person name="Llopart A."/>
            <person name="Long M."/>
            <person name="Low L."/>
            <person name="Lozovsky E."/>
            <person name="Lu J."/>
            <person name="Luo M."/>
            <person name="Machado C.A."/>
            <person name="Makalowski W."/>
            <person name="Marzo M."/>
            <person name="Matsuda M."/>
            <person name="Matzkin L."/>
            <person name="McAllister B."/>
            <person name="McBride C.S."/>
            <person name="McKernan B."/>
            <person name="McKernan K."/>
            <person name="Mendez-Lago M."/>
            <person name="Minx P."/>
            <person name="Mollenhauer M.U."/>
            <person name="Montooth K."/>
            <person name="Mount S.M."/>
            <person name="Mu X."/>
            <person name="Myers E."/>
            <person name="Negre B."/>
            <person name="Newfeld S."/>
            <person name="Nielsen R."/>
            <person name="Noor M.A."/>
            <person name="O'Grady P."/>
            <person name="Pachter L."/>
            <person name="Papaceit M."/>
            <person name="Parisi M.J."/>
            <person name="Parisi M."/>
            <person name="Parts L."/>
            <person name="Pedersen J.S."/>
            <person name="Pesole G."/>
            <person name="Phillippy A.M."/>
            <person name="Ponting C.P."/>
            <person name="Pop M."/>
            <person name="Porcelli D."/>
            <person name="Powell J.R."/>
            <person name="Prohaska S."/>
            <person name="Pruitt K."/>
            <person name="Puig M."/>
            <person name="Quesneville H."/>
            <person name="Ram K.R."/>
            <person name="Rand D."/>
            <person name="Rasmussen M.D."/>
            <person name="Reed L.K."/>
            <person name="Reenan R."/>
            <person name="Reily A."/>
            <person name="Remington K.A."/>
            <person name="Rieger T.T."/>
            <person name="Ritchie M.G."/>
            <person name="Robin C."/>
            <person name="Rogers Y.H."/>
            <person name="Rohde C."/>
            <person name="Rozas J."/>
            <person name="Rubenfield M.J."/>
            <person name="Ruiz A."/>
            <person name="Russo S."/>
            <person name="Salzberg S.L."/>
            <person name="Sanchez-Gracia A."/>
            <person name="Saranga D.J."/>
            <person name="Sato H."/>
            <person name="Schaeffer S.W."/>
            <person name="Schatz M.C."/>
            <person name="Schlenke T."/>
            <person name="Schwartz R."/>
            <person name="Segarra C."/>
            <person name="Singh R.S."/>
            <person name="Sirot L."/>
            <person name="Sirota M."/>
            <person name="Sisneros N.B."/>
            <person name="Smith C.D."/>
            <person name="Smith T.F."/>
            <person name="Spieth J."/>
            <person name="Stage D.E."/>
            <person name="Stark A."/>
            <person name="Stephan W."/>
            <person name="Strausberg R.L."/>
            <person name="Strempel S."/>
            <person name="Sturgill D."/>
            <person name="Sutton G."/>
            <person name="Sutton G.G."/>
            <person name="Tao W."/>
            <person name="Teichmann S."/>
            <person name="Tobari Y.N."/>
            <person name="Tomimura Y."/>
            <person name="Tsolas J.M."/>
            <person name="Valente V.L."/>
            <person name="Venter E."/>
            <person name="Venter J.C."/>
            <person name="Vicario S."/>
            <person name="Vieira F.G."/>
            <person name="Vilella A.J."/>
            <person name="Villasante A."/>
            <person name="Walenz B."/>
            <person name="Wang J."/>
            <person name="Wasserman M."/>
            <person name="Watts T."/>
            <person name="Wilson D."/>
            <person name="Wilson R.K."/>
            <person name="Wing R.A."/>
            <person name="Wolfner M.F."/>
            <person name="Wong A."/>
            <person name="Wong G.K."/>
            <person name="Wu C.I."/>
            <person name="Wu G."/>
            <person name="Yamamoto D."/>
            <person name="Yang H.P."/>
            <person name="Yang S.P."/>
            <person name="Yorke J.A."/>
            <person name="Yoshida K."/>
            <person name="Zdobnov E."/>
            <person name="Zhang P."/>
            <person name="Zhang Y."/>
            <person name="Zimin A.V."/>
            <person name="Baldwin J."/>
            <person name="Abdouelleil A."/>
            <person name="Abdulkadir J."/>
            <person name="Abebe A."/>
            <person name="Abera B."/>
            <person name="Abreu J."/>
            <person name="Acer S.C."/>
            <person name="Aftuck L."/>
            <person name="Alexander A."/>
            <person name="An P."/>
            <person name="Anderson E."/>
            <person name="Anderson S."/>
            <person name="Arachi H."/>
            <person name="Azer M."/>
            <person name="Bachantsang P."/>
            <person name="Barry A."/>
            <person name="Bayul T."/>
            <person name="Berlin A."/>
            <person name="Bessette D."/>
            <person name="Bloom T."/>
            <person name="Blye J."/>
            <person name="Boguslavskiy L."/>
            <person name="Bonnet C."/>
            <person name="Boukhgalter B."/>
            <person name="Bourzgui I."/>
            <person name="Brown A."/>
            <person name="Cahill P."/>
            <person name="Channer S."/>
            <person name="Cheshatsang Y."/>
            <person name="Chuda L."/>
            <person name="Citroen M."/>
            <person name="Collymore A."/>
            <person name="Cooke P."/>
            <person name="Costello M."/>
            <person name="D'Aco K."/>
            <person name="Daza R."/>
            <person name="De Haan G."/>
            <person name="DeGray S."/>
            <person name="DeMaso C."/>
            <person name="Dhargay N."/>
            <person name="Dooley K."/>
            <person name="Dooley E."/>
            <person name="Doricent M."/>
            <person name="Dorje P."/>
            <person name="Dorjee K."/>
            <person name="Dupes A."/>
            <person name="Elong R."/>
            <person name="Falk J."/>
            <person name="Farina A."/>
            <person name="Faro S."/>
            <person name="Ferguson D."/>
            <person name="Fisher S."/>
            <person name="Foley C.D."/>
            <person name="Franke A."/>
            <person name="Friedrich D."/>
            <person name="Gadbois L."/>
            <person name="Gearin G."/>
            <person name="Gearin C.R."/>
            <person name="Giannoukos G."/>
            <person name="Goode T."/>
            <person name="Graham J."/>
            <person name="Grandbois E."/>
            <person name="Grewal S."/>
            <person name="Gyaltsen K."/>
            <person name="Hafez N."/>
            <person name="Hagos B."/>
            <person name="Hall J."/>
            <person name="Henson C."/>
            <person name="Hollinger A."/>
            <person name="Honan T."/>
            <person name="Huard M.D."/>
            <person name="Hughes L."/>
            <person name="Hurhula B."/>
            <person name="Husby M.E."/>
            <person name="Kamat A."/>
            <person name="Kanga B."/>
            <person name="Kashin S."/>
            <person name="Khazanovich D."/>
            <person name="Kisner P."/>
            <person name="Lance K."/>
            <person name="Lara M."/>
            <person name="Lee W."/>
            <person name="Lennon N."/>
            <person name="Letendre F."/>
            <person name="LeVine R."/>
            <person name="Lipovsky A."/>
            <person name="Liu X."/>
            <person name="Liu J."/>
            <person name="Liu S."/>
            <person name="Lokyitsang T."/>
            <person name="Lokyitsang Y."/>
            <person name="Lubonja R."/>
            <person name="Lui A."/>
            <person name="MacDonald P."/>
            <person name="Magnisalis V."/>
            <person name="Maru K."/>
            <person name="Matthews C."/>
            <person name="McCusker W."/>
            <person name="McDonough S."/>
            <person name="Mehta T."/>
            <person name="Meldrim J."/>
            <person name="Meneus L."/>
            <person name="Mihai O."/>
            <person name="Mihalev A."/>
            <person name="Mihova T."/>
            <person name="Mittelman R."/>
            <person name="Mlenga V."/>
            <person name="Montmayeur A."/>
            <person name="Mulrain L."/>
            <person name="Navidi A."/>
            <person name="Naylor J."/>
            <person name="Negash T."/>
            <person name="Nguyen T."/>
            <person name="Nguyen N."/>
            <person name="Nicol R."/>
            <person name="Norbu C."/>
            <person name="Norbu N."/>
            <person name="Novod N."/>
            <person name="O'Neill B."/>
            <person name="Osman S."/>
            <person name="Markiewicz E."/>
            <person name="Oyono O.L."/>
            <person name="Patti C."/>
            <person name="Phunkhang P."/>
            <person name="Pierre F."/>
            <person name="Priest M."/>
            <person name="Raghuraman S."/>
            <person name="Rege F."/>
            <person name="Reyes R."/>
            <person name="Rise C."/>
            <person name="Rogov P."/>
            <person name="Ross K."/>
            <person name="Ryan E."/>
            <person name="Settipalli S."/>
            <person name="Shea T."/>
            <person name="Sherpa N."/>
            <person name="Shi L."/>
            <person name="Shih D."/>
            <person name="Sparrow T."/>
            <person name="Spaulding J."/>
            <person name="Stalker J."/>
            <person name="Stange-Thomann N."/>
            <person name="Stavropoulos S."/>
            <person name="Stone C."/>
            <person name="Strader C."/>
            <person name="Tesfaye S."/>
            <person name="Thomson T."/>
            <person name="Thoulutsang Y."/>
            <person name="Thoulutsang D."/>
            <person name="Topham K."/>
            <person name="Topping I."/>
            <person name="Tsamla T."/>
            <person name="Vassiliev H."/>
            <person name="Vo A."/>
            <person name="Wangchuk T."/>
            <person name="Wangdi T."/>
            <person name="Weiand M."/>
            <person name="Wilkinson J."/>
            <person name="Wilson A."/>
            <person name="Yadav S."/>
            <person name="Young G."/>
            <person name="Yu Q."/>
            <person name="Zembek L."/>
            <person name="Zhong D."/>
            <person name="Zimmer A."/>
            <person name="Zwirko Z."/>
            <person name="Jaffe D.B."/>
            <person name="Alvarez P."/>
            <person name="Brockman W."/>
            <person name="Butler J."/>
            <person name="Chin C."/>
            <person name="Gnerre S."/>
            <person name="Grabherr M."/>
            <person name="Kleber M."/>
            <person name="Mauceli E."/>
            <person name="MacCallum I."/>
        </authorList>
    </citation>
    <scope>NUCLEOTIDE SEQUENCE [LARGE SCALE GENOMIC DNA]</scope>
    <source>
        <strain evidence="2">MSH-3 / Tucson 14011-0111.49</strain>
    </source>
</reference>
<protein>
    <submittedName>
        <fullName evidence="1">GL14430</fullName>
    </submittedName>
</protein>
<evidence type="ECO:0000313" key="1">
    <source>
        <dbReference type="EMBL" id="EDW25976.1"/>
    </source>
</evidence>
<dbReference type="AlphaFoldDB" id="B4GTV6"/>
<organism evidence="2">
    <name type="scientific">Drosophila persimilis</name>
    <name type="common">Fruit fly</name>
    <dbReference type="NCBI Taxonomy" id="7234"/>
    <lineage>
        <taxon>Eukaryota</taxon>
        <taxon>Metazoa</taxon>
        <taxon>Ecdysozoa</taxon>
        <taxon>Arthropoda</taxon>
        <taxon>Hexapoda</taxon>
        <taxon>Insecta</taxon>
        <taxon>Pterygota</taxon>
        <taxon>Neoptera</taxon>
        <taxon>Endopterygota</taxon>
        <taxon>Diptera</taxon>
        <taxon>Brachycera</taxon>
        <taxon>Muscomorpha</taxon>
        <taxon>Ephydroidea</taxon>
        <taxon>Drosophilidae</taxon>
        <taxon>Drosophila</taxon>
        <taxon>Sophophora</taxon>
    </lineage>
</organism>
<gene>
    <name evidence="1" type="primary">Dper\GL14430</name>
    <name evidence="1" type="ORF">Dper_GL14430</name>
</gene>
<evidence type="ECO:0000313" key="2">
    <source>
        <dbReference type="Proteomes" id="UP000008744"/>
    </source>
</evidence>
<proteinExistence type="predicted"/>
<sequence length="69" mass="7386">MERKRERDTLSPPSVLAAIQSALKFYPGMSGGPIVFFTPAGALTDDNGTESSGPSSWYCSCLPCRFAVI</sequence>
<dbReference type="Proteomes" id="UP000008744">
    <property type="component" value="Unassembled WGS sequence"/>
</dbReference>
<dbReference type="EMBL" id="CH479190">
    <property type="protein sequence ID" value="EDW25976.1"/>
    <property type="molecule type" value="Genomic_DNA"/>
</dbReference>
<accession>B4GTV6</accession>
<dbReference type="HOGENOM" id="CLU_2778542_0_0_1"/>
<keyword evidence="2" id="KW-1185">Reference proteome</keyword>
<dbReference type="OMA" id="GPIVFFT"/>
<name>B4GTV6_DROPE</name>